<evidence type="ECO:0000256" key="1">
    <source>
        <dbReference type="ARBA" id="ARBA00022723"/>
    </source>
</evidence>
<keyword evidence="3" id="KW-0862">Zinc</keyword>
<dbReference type="InterPro" id="IPR000962">
    <property type="entry name" value="Znf_DskA_TraR"/>
</dbReference>
<keyword evidence="2" id="KW-0863">Zinc-finger</keyword>
<evidence type="ECO:0000259" key="5">
    <source>
        <dbReference type="Pfam" id="PF01258"/>
    </source>
</evidence>
<dbReference type="PROSITE" id="PS51128">
    <property type="entry name" value="ZF_DKSA_2"/>
    <property type="match status" value="1"/>
</dbReference>
<dbReference type="Gene3D" id="1.20.120.910">
    <property type="entry name" value="DksA, coiled-coil domain"/>
    <property type="match status" value="1"/>
</dbReference>
<dbReference type="EMBL" id="MFJD01000009">
    <property type="protein sequence ID" value="OGG01868.1"/>
    <property type="molecule type" value="Genomic_DNA"/>
</dbReference>
<name>A0A1F5YNS4_9BACT</name>
<comment type="caution">
    <text evidence="6">The sequence shown here is derived from an EMBL/GenBank/DDBJ whole genome shotgun (WGS) entry which is preliminary data.</text>
</comment>
<evidence type="ECO:0000256" key="4">
    <source>
        <dbReference type="PROSITE-ProRule" id="PRU00510"/>
    </source>
</evidence>
<dbReference type="GO" id="GO:0008270">
    <property type="term" value="F:zinc ion binding"/>
    <property type="evidence" value="ECO:0007669"/>
    <property type="project" value="UniProtKB-KW"/>
</dbReference>
<protein>
    <recommendedName>
        <fullName evidence="5">Zinc finger DksA/TraR C4-type domain-containing protein</fullName>
    </recommendedName>
</protein>
<dbReference type="Pfam" id="PF01258">
    <property type="entry name" value="zf-dskA_traR"/>
    <property type="match status" value="1"/>
</dbReference>
<evidence type="ECO:0000313" key="6">
    <source>
        <dbReference type="EMBL" id="OGG01868.1"/>
    </source>
</evidence>
<evidence type="ECO:0000256" key="3">
    <source>
        <dbReference type="ARBA" id="ARBA00022833"/>
    </source>
</evidence>
<feature type="zinc finger region" description="dksA C4-type" evidence="4">
    <location>
        <begin position="90"/>
        <end position="114"/>
    </location>
</feature>
<dbReference type="PANTHER" id="PTHR33823">
    <property type="entry name" value="RNA POLYMERASE-BINDING TRANSCRIPTION FACTOR DKSA-RELATED"/>
    <property type="match status" value="1"/>
</dbReference>
<dbReference type="Proteomes" id="UP000178448">
    <property type="component" value="Unassembled WGS sequence"/>
</dbReference>
<keyword evidence="1" id="KW-0479">Metal-binding</keyword>
<accession>A0A1F5YNS4</accession>
<organism evidence="6 7">
    <name type="scientific">Candidatus Gottesmanbacteria bacterium RBG_16_52_11</name>
    <dbReference type="NCBI Taxonomy" id="1798374"/>
    <lineage>
        <taxon>Bacteria</taxon>
        <taxon>Candidatus Gottesmaniibacteriota</taxon>
    </lineage>
</organism>
<dbReference type="PANTHER" id="PTHR33823:SF4">
    <property type="entry name" value="GENERAL STRESS PROTEIN 16O"/>
    <property type="match status" value="1"/>
</dbReference>
<dbReference type="STRING" id="1798374.A2Z33_01290"/>
<reference evidence="6 7" key="1">
    <citation type="journal article" date="2016" name="Nat. Commun.">
        <title>Thousands of microbial genomes shed light on interconnected biogeochemical processes in an aquifer system.</title>
        <authorList>
            <person name="Anantharaman K."/>
            <person name="Brown C.T."/>
            <person name="Hug L.A."/>
            <person name="Sharon I."/>
            <person name="Castelle C.J."/>
            <person name="Probst A.J."/>
            <person name="Thomas B.C."/>
            <person name="Singh A."/>
            <person name="Wilkins M.J."/>
            <person name="Karaoz U."/>
            <person name="Brodie E.L."/>
            <person name="Williams K.H."/>
            <person name="Hubbard S.S."/>
            <person name="Banfield J.F."/>
        </authorList>
    </citation>
    <scope>NUCLEOTIDE SEQUENCE [LARGE SCALE GENOMIC DNA]</scope>
</reference>
<dbReference type="SUPFAM" id="SSF57716">
    <property type="entry name" value="Glucocorticoid receptor-like (DNA-binding domain)"/>
    <property type="match status" value="1"/>
</dbReference>
<proteinExistence type="predicted"/>
<gene>
    <name evidence="6" type="ORF">A2Z33_01290</name>
</gene>
<evidence type="ECO:0000313" key="7">
    <source>
        <dbReference type="Proteomes" id="UP000178448"/>
    </source>
</evidence>
<evidence type="ECO:0000256" key="2">
    <source>
        <dbReference type="ARBA" id="ARBA00022771"/>
    </source>
</evidence>
<dbReference type="AlphaFoldDB" id="A0A1F5YNS4"/>
<feature type="domain" description="Zinc finger DksA/TraR C4-type" evidence="5">
    <location>
        <begin position="85"/>
        <end position="119"/>
    </location>
</feature>
<sequence length="122" mass="13431">MHHLPDGFVAGIRTQLESDKSRFTLRIGELKLQDPFTNTDRVNDNAALDLEADEESAHDRTTALIGELKYKITEIDTALSRIAQGIYGICVSCGKAIDTDRLRAMPTAVLCRQCAAGKENKP</sequence>